<feature type="domain" description="Potassium channel inwardly rectifying transmembrane" evidence="13">
    <location>
        <begin position="53"/>
        <end position="192"/>
    </location>
</feature>
<evidence type="ECO:0008006" key="16">
    <source>
        <dbReference type="Google" id="ProtNLM"/>
    </source>
</evidence>
<dbReference type="GO" id="GO:0005242">
    <property type="term" value="F:inward rectifier potassium channel activity"/>
    <property type="evidence" value="ECO:0007669"/>
    <property type="project" value="InterPro"/>
</dbReference>
<dbReference type="PANTHER" id="PTHR11767">
    <property type="entry name" value="INWARD RECTIFIER POTASSIUM CHANNEL"/>
    <property type="match status" value="1"/>
</dbReference>
<feature type="transmembrane region" description="Helical" evidence="12">
    <location>
        <begin position="90"/>
        <end position="110"/>
    </location>
</feature>
<dbReference type="SUPFAM" id="SSF81324">
    <property type="entry name" value="Voltage-gated potassium channels"/>
    <property type="match status" value="1"/>
</dbReference>
<evidence type="ECO:0000256" key="7">
    <source>
        <dbReference type="ARBA" id="ARBA00022989"/>
    </source>
</evidence>
<keyword evidence="7 12" id="KW-1133">Transmembrane helix</keyword>
<dbReference type="InterPro" id="IPR016449">
    <property type="entry name" value="K_chnl_inward-rec_Kir"/>
</dbReference>
<feature type="transmembrane region" description="Helical" evidence="12">
    <location>
        <begin position="164"/>
        <end position="187"/>
    </location>
</feature>
<dbReference type="GO" id="GO:0034702">
    <property type="term" value="C:monoatomic ion channel complex"/>
    <property type="evidence" value="ECO:0007669"/>
    <property type="project" value="UniProtKB-KW"/>
</dbReference>
<dbReference type="InterPro" id="IPR041647">
    <property type="entry name" value="IRK_C"/>
</dbReference>
<evidence type="ECO:0000259" key="13">
    <source>
        <dbReference type="Pfam" id="PF01007"/>
    </source>
</evidence>
<dbReference type="PRINTS" id="PR01320">
    <property type="entry name" value="KIRCHANNEL"/>
</dbReference>
<keyword evidence="3 11" id="KW-0633">Potassium transport</keyword>
<proteinExistence type="inferred from homology"/>
<dbReference type="PANTHER" id="PTHR11767:SF102">
    <property type="entry name" value="INWARDLY RECTIFYING POTASSIUM CHANNEL 1, ISOFORM F"/>
    <property type="match status" value="1"/>
</dbReference>
<keyword evidence="2 11" id="KW-0813">Transport</keyword>
<keyword evidence="8 11" id="KW-0406">Ion transport</keyword>
<evidence type="ECO:0000256" key="2">
    <source>
        <dbReference type="ARBA" id="ARBA00022448"/>
    </source>
</evidence>
<dbReference type="GO" id="GO:1990573">
    <property type="term" value="P:potassium ion import across plasma membrane"/>
    <property type="evidence" value="ECO:0007669"/>
    <property type="project" value="TreeGrafter"/>
</dbReference>
<protein>
    <recommendedName>
        <fullName evidence="16">Inward rectifier potassium channel 2-like</fullName>
    </recommendedName>
</protein>
<evidence type="ECO:0000313" key="15">
    <source>
        <dbReference type="EMBL" id="KOF98070.1"/>
    </source>
</evidence>
<evidence type="ECO:0000256" key="3">
    <source>
        <dbReference type="ARBA" id="ARBA00022538"/>
    </source>
</evidence>
<evidence type="ECO:0000256" key="9">
    <source>
        <dbReference type="ARBA" id="ARBA00023136"/>
    </source>
</evidence>
<name>A0A0L8IAM9_OCTBM</name>
<organism evidence="15">
    <name type="scientific">Octopus bimaculoides</name>
    <name type="common">California two-spotted octopus</name>
    <dbReference type="NCBI Taxonomy" id="37653"/>
    <lineage>
        <taxon>Eukaryota</taxon>
        <taxon>Metazoa</taxon>
        <taxon>Spiralia</taxon>
        <taxon>Lophotrochozoa</taxon>
        <taxon>Mollusca</taxon>
        <taxon>Cephalopoda</taxon>
        <taxon>Coleoidea</taxon>
        <taxon>Octopodiformes</taxon>
        <taxon>Octopoda</taxon>
        <taxon>Incirrata</taxon>
        <taxon>Octopodidae</taxon>
        <taxon>Octopus</taxon>
    </lineage>
</organism>
<dbReference type="InterPro" id="IPR040445">
    <property type="entry name" value="Kir_TM"/>
</dbReference>
<dbReference type="OMA" id="VITWFLF"/>
<evidence type="ECO:0000256" key="10">
    <source>
        <dbReference type="ARBA" id="ARBA00023303"/>
    </source>
</evidence>
<evidence type="ECO:0000256" key="5">
    <source>
        <dbReference type="ARBA" id="ARBA00022882"/>
    </source>
</evidence>
<evidence type="ECO:0000256" key="11">
    <source>
        <dbReference type="RuleBase" id="RU003822"/>
    </source>
</evidence>
<comment type="similarity">
    <text evidence="11">Belongs to the inward rectifier-type potassium channel (TC 1.A.2.1) family.</text>
</comment>
<accession>A0A0L8IAM9</accession>
<evidence type="ECO:0000256" key="8">
    <source>
        <dbReference type="ARBA" id="ARBA00023065"/>
    </source>
</evidence>
<evidence type="ECO:0000256" key="6">
    <source>
        <dbReference type="ARBA" id="ARBA00022958"/>
    </source>
</evidence>
<dbReference type="InterPro" id="IPR014756">
    <property type="entry name" value="Ig_E-set"/>
</dbReference>
<comment type="subcellular location">
    <subcellularLocation>
        <location evidence="1 11">Membrane</location>
        <topology evidence="1 11">Multi-pass membrane protein</topology>
    </subcellularLocation>
</comment>
<dbReference type="InterPro" id="IPR013518">
    <property type="entry name" value="K_chnl_inward-rec_Kir_cyto"/>
</dbReference>
<dbReference type="FunFam" id="1.10.287.70:FF:000019">
    <property type="entry name" value="G protein-activated inward rectifier potassium channel 1"/>
    <property type="match status" value="1"/>
</dbReference>
<dbReference type="Gene3D" id="2.60.40.1400">
    <property type="entry name" value="G protein-activated inward rectifier potassium channel 1"/>
    <property type="match status" value="1"/>
</dbReference>
<evidence type="ECO:0000256" key="4">
    <source>
        <dbReference type="ARBA" id="ARBA00022692"/>
    </source>
</evidence>
<sequence>MAKCPLQITDDNWIGFHQKTCENMEEDVSSEWSRSGSLEMRNFLRPGKQFRLVSRGGHVNIKQTGISKRNQKFLSDFFTTLIDVKWRWNLLIFVVSFISSWLLFASYFYVLAHLHGDFEDDNPENWVPCIESVHSFTTAYLFSIETMTTIGYGSRYVSEECPGAVLGVLFESILGAAMQAAFCGLVIAKVKRGKKRSCTILFSKVACIMEEDLQYKFVFRVGDMRKSHLITASARGLFIKKSFSKSGNNIPVEYFNVNFKAEDGHNNLFLVWPTNVYHEIDEKSPFYNISRDSLRHENFEIIVMLQAVVSTTGRTVQAKTSYLPWDIIWGHRLEPLTTSIDINGSHIVDFTHFDTTYPVPTPWCSAQTFNYIIKSGRYTPELLLNRDDMGELIKETESTSAKKTYTLFGSIPDLTHRNWM</sequence>
<dbReference type="GO" id="GO:0034765">
    <property type="term" value="P:regulation of monoatomic ion transmembrane transport"/>
    <property type="evidence" value="ECO:0007669"/>
    <property type="project" value="TreeGrafter"/>
</dbReference>
<keyword evidence="5 11" id="KW-0851">Voltage-gated channel</keyword>
<dbReference type="EMBL" id="KQ416223">
    <property type="protein sequence ID" value="KOF98070.1"/>
    <property type="molecule type" value="Genomic_DNA"/>
</dbReference>
<keyword evidence="6 11" id="KW-0630">Potassium</keyword>
<keyword evidence="4 11" id="KW-0812">Transmembrane</keyword>
<feature type="domain" description="Inward rectifier potassium channel C-terminal" evidence="14">
    <location>
        <begin position="200"/>
        <end position="369"/>
    </location>
</feature>
<reference evidence="15" key="1">
    <citation type="submission" date="2015-07" db="EMBL/GenBank/DDBJ databases">
        <title>MeaNS - Measles Nucleotide Surveillance Program.</title>
        <authorList>
            <person name="Tran T."/>
            <person name="Druce J."/>
        </authorList>
    </citation>
    <scope>NUCLEOTIDE SEQUENCE</scope>
    <source>
        <strain evidence="15">UCB-OBI-ISO-001</strain>
        <tissue evidence="15">Gonad</tissue>
    </source>
</reference>
<dbReference type="GO" id="GO:0005886">
    <property type="term" value="C:plasma membrane"/>
    <property type="evidence" value="ECO:0007669"/>
    <property type="project" value="TreeGrafter"/>
</dbReference>
<dbReference type="OrthoDB" id="273257at2759"/>
<dbReference type="Gene3D" id="1.10.287.70">
    <property type="match status" value="1"/>
</dbReference>
<dbReference type="STRING" id="37653.A0A0L8IAM9"/>
<dbReference type="Pfam" id="PF01007">
    <property type="entry name" value="IRK"/>
    <property type="match status" value="1"/>
</dbReference>
<gene>
    <name evidence="15" type="ORF">OCBIM_22027400mg</name>
</gene>
<evidence type="ECO:0000256" key="12">
    <source>
        <dbReference type="SAM" id="Phobius"/>
    </source>
</evidence>
<keyword evidence="9 12" id="KW-0472">Membrane</keyword>
<dbReference type="Pfam" id="PF17655">
    <property type="entry name" value="IRK_C"/>
    <property type="match status" value="1"/>
</dbReference>
<dbReference type="SUPFAM" id="SSF81296">
    <property type="entry name" value="E set domains"/>
    <property type="match status" value="1"/>
</dbReference>
<keyword evidence="10 11" id="KW-0407">Ion channel</keyword>
<evidence type="ECO:0000259" key="14">
    <source>
        <dbReference type="Pfam" id="PF17655"/>
    </source>
</evidence>
<evidence type="ECO:0000256" key="1">
    <source>
        <dbReference type="ARBA" id="ARBA00004141"/>
    </source>
</evidence>
<dbReference type="AlphaFoldDB" id="A0A0L8IAM9"/>